<accession>A0A0P4W2M4</accession>
<evidence type="ECO:0000256" key="1">
    <source>
        <dbReference type="ARBA" id="ARBA00007563"/>
    </source>
</evidence>
<dbReference type="EMBL" id="GDRN01077792">
    <property type="protein sequence ID" value="JAI62694.1"/>
    <property type="molecule type" value="Transcribed_RNA"/>
</dbReference>
<keyword evidence="2" id="KW-0970">Cilium biogenesis/degradation</keyword>
<feature type="region of interest" description="Disordered" evidence="3">
    <location>
        <begin position="1"/>
        <end position="99"/>
    </location>
</feature>
<dbReference type="PANTHER" id="PTHR33724">
    <property type="entry name" value="INTRAFLAGELLAR TRANSPORT PROTEIN 43 HOMOLOG"/>
    <property type="match status" value="1"/>
</dbReference>
<organism evidence="4">
    <name type="scientific">Scylla olivacea</name>
    <name type="common">Orange mud crab</name>
    <name type="synonym">Cancer olivacea</name>
    <dbReference type="NCBI Taxonomy" id="85551"/>
    <lineage>
        <taxon>Eukaryota</taxon>
        <taxon>Metazoa</taxon>
        <taxon>Ecdysozoa</taxon>
        <taxon>Arthropoda</taxon>
        <taxon>Crustacea</taxon>
        <taxon>Multicrustacea</taxon>
        <taxon>Malacostraca</taxon>
        <taxon>Eumalacostraca</taxon>
        <taxon>Eucarida</taxon>
        <taxon>Decapoda</taxon>
        <taxon>Pleocyemata</taxon>
        <taxon>Brachyura</taxon>
        <taxon>Eubrachyura</taxon>
        <taxon>Portunoidea</taxon>
        <taxon>Portunidae</taxon>
        <taxon>Portuninae</taxon>
        <taxon>Scylla</taxon>
    </lineage>
</organism>
<protein>
    <recommendedName>
        <fullName evidence="5">Intraflagellar transport protein 43 homolog</fullName>
    </recommendedName>
</protein>
<feature type="compositionally biased region" description="Basic and acidic residues" evidence="3">
    <location>
        <begin position="84"/>
        <end position="94"/>
    </location>
</feature>
<dbReference type="AlphaFoldDB" id="A0A0P4W2M4"/>
<dbReference type="Pfam" id="PF15305">
    <property type="entry name" value="IFT43"/>
    <property type="match status" value="1"/>
</dbReference>
<feature type="compositionally biased region" description="Basic residues" evidence="3">
    <location>
        <begin position="11"/>
        <end position="22"/>
    </location>
</feature>
<dbReference type="GO" id="GO:0005929">
    <property type="term" value="C:cilium"/>
    <property type="evidence" value="ECO:0007669"/>
    <property type="project" value="TreeGrafter"/>
</dbReference>
<reference evidence="4" key="1">
    <citation type="submission" date="2015-09" db="EMBL/GenBank/DDBJ databases">
        <title>Scylla olivacea transcriptome.</title>
        <authorList>
            <person name="Ikhwanuddin M."/>
        </authorList>
    </citation>
    <scope>NUCLEOTIDE SEQUENCE</scope>
</reference>
<dbReference type="InterPro" id="IPR029302">
    <property type="entry name" value="IFT43"/>
</dbReference>
<evidence type="ECO:0008006" key="5">
    <source>
        <dbReference type="Google" id="ProtNLM"/>
    </source>
</evidence>
<dbReference type="PANTHER" id="PTHR33724:SF1">
    <property type="entry name" value="INTRAFLAGELLAR TRANSPORT PROTEIN 43 HOMOLOG"/>
    <property type="match status" value="1"/>
</dbReference>
<name>A0A0P4W2M4_SCYOL</name>
<evidence type="ECO:0000256" key="2">
    <source>
        <dbReference type="ARBA" id="ARBA00022794"/>
    </source>
</evidence>
<dbReference type="GO" id="GO:0030991">
    <property type="term" value="C:intraciliary transport particle A"/>
    <property type="evidence" value="ECO:0007669"/>
    <property type="project" value="InterPro"/>
</dbReference>
<dbReference type="GO" id="GO:0035721">
    <property type="term" value="P:intraciliary retrograde transport"/>
    <property type="evidence" value="ECO:0007669"/>
    <property type="project" value="TreeGrafter"/>
</dbReference>
<proteinExistence type="inferred from homology"/>
<comment type="similarity">
    <text evidence="1">Belongs to the IFT43 family.</text>
</comment>
<sequence length="204" mass="22253">MDFLDFNLSPGHKKQSPRKGRRAATGDILATSEDFGTAGSSPNKSGHPSPSLDTPPPSSGPPQGRRKTGGWAASAKHGGFGAPQEDKRLLHDSDSDTELPVIPDLDEVVEEDFTQQIAQAPSVAVNRVATYKELDSDLLRHAAFSTLDDIDLRLLTSCLAPESEVREPDVHWRWDALFTEVSSELRTEWEPEGEGQTEDIPIQA</sequence>
<evidence type="ECO:0000256" key="3">
    <source>
        <dbReference type="SAM" id="MobiDB-lite"/>
    </source>
</evidence>
<evidence type="ECO:0000313" key="4">
    <source>
        <dbReference type="EMBL" id="JAI62694.1"/>
    </source>
</evidence>